<dbReference type="PANTHER" id="PTHR43767:SF8">
    <property type="entry name" value="LONG-CHAIN-FATTY-ACID--COA LIGASE"/>
    <property type="match status" value="1"/>
</dbReference>
<dbReference type="Pfam" id="PF13193">
    <property type="entry name" value="AMP-binding_C"/>
    <property type="match status" value="1"/>
</dbReference>
<dbReference type="InterPro" id="IPR045851">
    <property type="entry name" value="AMP-bd_C_sf"/>
</dbReference>
<evidence type="ECO:0000313" key="10">
    <source>
        <dbReference type="Proteomes" id="UP001239909"/>
    </source>
</evidence>
<protein>
    <recommendedName>
        <fullName evidence="5">Long-chain-fatty-acid--CoA ligase</fullName>
        <ecNumber evidence="4">6.2.1.3</ecNumber>
    </recommendedName>
    <alternativeName>
        <fullName evidence="6">Long-chain acyl-CoA synthetase</fullName>
    </alternativeName>
</protein>
<accession>A0ABQ6LSE6</accession>
<organism evidence="9 10">
    <name type="scientific">Paralimibaculum aggregatum</name>
    <dbReference type="NCBI Taxonomy" id="3036245"/>
    <lineage>
        <taxon>Bacteria</taxon>
        <taxon>Pseudomonadati</taxon>
        <taxon>Pseudomonadota</taxon>
        <taxon>Alphaproteobacteria</taxon>
        <taxon>Rhodobacterales</taxon>
        <taxon>Paracoccaceae</taxon>
        <taxon>Paralimibaculum</taxon>
    </lineage>
</organism>
<name>A0ABQ6LSE6_9RHOB</name>
<comment type="pathway">
    <text evidence="2">Lipid metabolism; fatty acid beta-oxidation.</text>
</comment>
<dbReference type="GO" id="GO:0016874">
    <property type="term" value="F:ligase activity"/>
    <property type="evidence" value="ECO:0007669"/>
    <property type="project" value="UniProtKB-KW"/>
</dbReference>
<keyword evidence="3 9" id="KW-0436">Ligase</keyword>
<dbReference type="EMBL" id="BSYI01000048">
    <property type="protein sequence ID" value="GMG84993.1"/>
    <property type="molecule type" value="Genomic_DNA"/>
</dbReference>
<proteinExistence type="predicted"/>
<dbReference type="EC" id="6.2.1.3" evidence="4"/>
<dbReference type="InterPro" id="IPR050237">
    <property type="entry name" value="ATP-dep_AMP-bd_enzyme"/>
</dbReference>
<evidence type="ECO:0000256" key="2">
    <source>
        <dbReference type="ARBA" id="ARBA00005005"/>
    </source>
</evidence>
<comment type="caution">
    <text evidence="9">The sequence shown here is derived from an EMBL/GenBank/DDBJ whole genome shotgun (WGS) entry which is preliminary data.</text>
</comment>
<dbReference type="InterPro" id="IPR042099">
    <property type="entry name" value="ANL_N_sf"/>
</dbReference>
<dbReference type="PANTHER" id="PTHR43767">
    <property type="entry name" value="LONG-CHAIN-FATTY-ACID--COA LIGASE"/>
    <property type="match status" value="1"/>
</dbReference>
<dbReference type="Pfam" id="PF00501">
    <property type="entry name" value="AMP-binding"/>
    <property type="match status" value="1"/>
</dbReference>
<dbReference type="InterPro" id="IPR000873">
    <property type="entry name" value="AMP-dep_synth/lig_dom"/>
</dbReference>
<feature type="domain" description="AMP-dependent synthetase/ligase" evidence="7">
    <location>
        <begin position="129"/>
        <end position="290"/>
    </location>
</feature>
<evidence type="ECO:0000256" key="5">
    <source>
        <dbReference type="ARBA" id="ARBA00039545"/>
    </source>
</evidence>
<evidence type="ECO:0000256" key="3">
    <source>
        <dbReference type="ARBA" id="ARBA00022598"/>
    </source>
</evidence>
<dbReference type="InterPro" id="IPR025110">
    <property type="entry name" value="AMP-bd_C"/>
</dbReference>
<dbReference type="Gene3D" id="3.40.50.12780">
    <property type="entry name" value="N-terminal domain of ligase-like"/>
    <property type="match status" value="1"/>
</dbReference>
<comment type="subcellular location">
    <subcellularLocation>
        <location evidence="1">Membrane</location>
        <topology evidence="1">Peripheral membrane protein</topology>
    </subcellularLocation>
</comment>
<dbReference type="Proteomes" id="UP001239909">
    <property type="component" value="Unassembled WGS sequence"/>
</dbReference>
<keyword evidence="10" id="KW-1185">Reference proteome</keyword>
<dbReference type="SUPFAM" id="SSF56801">
    <property type="entry name" value="Acetyl-CoA synthetase-like"/>
    <property type="match status" value="1"/>
</dbReference>
<evidence type="ECO:0000256" key="4">
    <source>
        <dbReference type="ARBA" id="ARBA00026121"/>
    </source>
</evidence>
<gene>
    <name evidence="9" type="primary">xanA2</name>
    <name evidence="9" type="ORF">LNKW23_42090</name>
</gene>
<dbReference type="RefSeq" id="WP_285674199.1">
    <property type="nucleotide sequence ID" value="NZ_BSYI01000048.1"/>
</dbReference>
<reference evidence="9 10" key="1">
    <citation type="submission" date="2023-04" db="EMBL/GenBank/DDBJ databases">
        <title>Marinoamorphus aggregata gen. nov., sp. Nov., isolate from tissue of brittle star Ophioplocus japonicus.</title>
        <authorList>
            <person name="Kawano K."/>
            <person name="Sawayama S."/>
            <person name="Nakagawa S."/>
        </authorList>
    </citation>
    <scope>NUCLEOTIDE SEQUENCE [LARGE SCALE GENOMIC DNA]</scope>
    <source>
        <strain evidence="9 10">NKW23</strain>
    </source>
</reference>
<evidence type="ECO:0000256" key="6">
    <source>
        <dbReference type="ARBA" id="ARBA00042773"/>
    </source>
</evidence>
<evidence type="ECO:0000256" key="1">
    <source>
        <dbReference type="ARBA" id="ARBA00004170"/>
    </source>
</evidence>
<evidence type="ECO:0000313" key="9">
    <source>
        <dbReference type="EMBL" id="GMG84993.1"/>
    </source>
</evidence>
<evidence type="ECO:0000259" key="8">
    <source>
        <dbReference type="Pfam" id="PF13193"/>
    </source>
</evidence>
<sequence length="454" mass="46672">MAGPGDILCFSAAGLRRWDGFAADVAAARARIAGPERVCNLMRDRYVYMVGLAAALLNGQAVVLPASTAPRAVEAALDGPGETLVLGGEAAPEGSARRIGALPDGLAAEPGAGRALRRALETAPGEIHVFTSGSTGLPVRHRKRWATLAGGALVTEAVLAAAGHGAAGAGAQPFAILGSTPHQHMYGLEAAVFSGLAFGRALHRGTIFYPADLEAAVADARAAGLGACVLVTSPAHLRFLEPALAALPEIRSIISATAPLPLALAERIEAAGTRVFEIYGSTETGSLAIRRTAADPLWQPIAGFTLEQLPEGCRAAAPHLDASVLLGDAVELAPDGRFRLLGRLGDMVTVAGKRTSLGTLEAVLAETPGLADGVVLRQRRDEGDWIGVVAVPQAGQDEAGLGAAIRRQFRAHLDPVFLPQRIRFAEALPRGGTGKIPAEAQGALLEALMGAPRG</sequence>
<feature type="domain" description="AMP-binding enzyme C-terminal" evidence="8">
    <location>
        <begin position="360"/>
        <end position="435"/>
    </location>
</feature>
<dbReference type="Gene3D" id="3.30.300.30">
    <property type="match status" value="1"/>
</dbReference>
<evidence type="ECO:0000259" key="7">
    <source>
        <dbReference type="Pfam" id="PF00501"/>
    </source>
</evidence>